<reference evidence="4" key="1">
    <citation type="submission" date="2022-05" db="EMBL/GenBank/DDBJ databases">
        <authorList>
            <person name="Pankratov T."/>
        </authorList>
    </citation>
    <scope>NUCLEOTIDE SEQUENCE</scope>
    <source>
        <strain evidence="4">BP6-180914</strain>
    </source>
</reference>
<dbReference type="InterPro" id="IPR050498">
    <property type="entry name" value="Ycf3"/>
</dbReference>
<organism evidence="4 5">
    <name type="scientific">Lichenifustis flavocetrariae</name>
    <dbReference type="NCBI Taxonomy" id="2949735"/>
    <lineage>
        <taxon>Bacteria</taxon>
        <taxon>Pseudomonadati</taxon>
        <taxon>Pseudomonadota</taxon>
        <taxon>Alphaproteobacteria</taxon>
        <taxon>Hyphomicrobiales</taxon>
        <taxon>Lichenihabitantaceae</taxon>
        <taxon>Lichenifustis</taxon>
    </lineage>
</organism>
<evidence type="ECO:0000313" key="5">
    <source>
        <dbReference type="Proteomes" id="UP001165667"/>
    </source>
</evidence>
<keyword evidence="1" id="KW-0677">Repeat</keyword>
<dbReference type="EMBL" id="JAMOIM010000004">
    <property type="protein sequence ID" value="MCW6507883.1"/>
    <property type="molecule type" value="Genomic_DNA"/>
</dbReference>
<evidence type="ECO:0000313" key="4">
    <source>
        <dbReference type="EMBL" id="MCW6507883.1"/>
    </source>
</evidence>
<dbReference type="Proteomes" id="UP001165667">
    <property type="component" value="Unassembled WGS sequence"/>
</dbReference>
<dbReference type="PANTHER" id="PTHR44858:SF1">
    <property type="entry name" value="UDP-N-ACETYLGLUCOSAMINE--PEPTIDE N-ACETYLGLUCOSAMINYLTRANSFERASE SPINDLY-RELATED"/>
    <property type="match status" value="1"/>
</dbReference>
<evidence type="ECO:0000256" key="2">
    <source>
        <dbReference type="ARBA" id="ARBA00022803"/>
    </source>
</evidence>
<evidence type="ECO:0000256" key="3">
    <source>
        <dbReference type="PROSITE-ProRule" id="PRU00339"/>
    </source>
</evidence>
<dbReference type="AlphaFoldDB" id="A0AA41YZQ8"/>
<protein>
    <submittedName>
        <fullName evidence="4">Tetratricopeptide repeat protein</fullName>
    </submittedName>
</protein>
<dbReference type="InterPro" id="IPR011990">
    <property type="entry name" value="TPR-like_helical_dom_sf"/>
</dbReference>
<accession>A0AA41YZQ8</accession>
<evidence type="ECO:0000256" key="1">
    <source>
        <dbReference type="ARBA" id="ARBA00022737"/>
    </source>
</evidence>
<dbReference type="Gene3D" id="1.25.40.10">
    <property type="entry name" value="Tetratricopeptide repeat domain"/>
    <property type="match status" value="1"/>
</dbReference>
<keyword evidence="5" id="KW-1185">Reference proteome</keyword>
<feature type="repeat" description="TPR" evidence="3">
    <location>
        <begin position="31"/>
        <end position="64"/>
    </location>
</feature>
<name>A0AA41YZQ8_9HYPH</name>
<keyword evidence="2 3" id="KW-0802">TPR repeat</keyword>
<sequence length="194" mass="21048">MFSHCLVLLERAEPAAVKLLQDLLTRYPDHAPGWEAIGQALLRARKAEAALACFERATHVSPSCTRAMGRGSALRMLGRVAEARDAFDEAGRLDPHSGRATFLLALSAQDLQDFAAARDGYLRVLANNPELVEAHVNLGTVLQAMGDLEGAKQAYGAAVRQRGDTFGRVSQAMTMSPKGELWLDLESLRRHLAG</sequence>
<dbReference type="Pfam" id="PF13432">
    <property type="entry name" value="TPR_16"/>
    <property type="match status" value="2"/>
</dbReference>
<dbReference type="SMART" id="SM00028">
    <property type="entry name" value="TPR"/>
    <property type="match status" value="4"/>
</dbReference>
<gene>
    <name evidence="4" type="ORF">M8523_07605</name>
</gene>
<comment type="caution">
    <text evidence="4">The sequence shown here is derived from an EMBL/GenBank/DDBJ whole genome shotgun (WGS) entry which is preliminary data.</text>
</comment>
<dbReference type="RefSeq" id="WP_282584253.1">
    <property type="nucleotide sequence ID" value="NZ_JAMOIM010000004.1"/>
</dbReference>
<dbReference type="PANTHER" id="PTHR44858">
    <property type="entry name" value="TETRATRICOPEPTIDE REPEAT PROTEIN 6"/>
    <property type="match status" value="1"/>
</dbReference>
<dbReference type="SUPFAM" id="SSF48452">
    <property type="entry name" value="TPR-like"/>
    <property type="match status" value="1"/>
</dbReference>
<dbReference type="PROSITE" id="PS50005">
    <property type="entry name" value="TPR"/>
    <property type="match status" value="1"/>
</dbReference>
<proteinExistence type="predicted"/>
<dbReference type="InterPro" id="IPR019734">
    <property type="entry name" value="TPR_rpt"/>
</dbReference>